<feature type="modified residue" description="4-aspartylphosphate" evidence="8">
    <location>
        <position position="55"/>
    </location>
</feature>
<accession>A0ABW5C1K5</accession>
<keyword evidence="6" id="KW-0238">DNA-binding</keyword>
<dbReference type="RefSeq" id="WP_379052814.1">
    <property type="nucleotide sequence ID" value="NZ_JBHUIK010000004.1"/>
</dbReference>
<dbReference type="InterPro" id="IPR018060">
    <property type="entry name" value="HTH_AraC"/>
</dbReference>
<evidence type="ECO:0000313" key="11">
    <source>
        <dbReference type="EMBL" id="MFD2215705.1"/>
    </source>
</evidence>
<dbReference type="PROSITE" id="PS50110">
    <property type="entry name" value="RESPONSE_REGULATORY"/>
    <property type="match status" value="1"/>
</dbReference>
<reference evidence="12" key="1">
    <citation type="journal article" date="2019" name="Int. J. Syst. Evol. Microbiol.">
        <title>The Global Catalogue of Microorganisms (GCM) 10K type strain sequencing project: providing services to taxonomists for standard genome sequencing and annotation.</title>
        <authorList>
            <consortium name="The Broad Institute Genomics Platform"/>
            <consortium name="The Broad Institute Genome Sequencing Center for Infectious Disease"/>
            <person name="Wu L."/>
            <person name="Ma J."/>
        </authorList>
    </citation>
    <scope>NUCLEOTIDE SEQUENCE [LARGE SCALE GENOMIC DNA]</scope>
    <source>
        <strain evidence="12">CGMCC 1.15474</strain>
    </source>
</reference>
<comment type="subcellular location">
    <subcellularLocation>
        <location evidence="1">Cytoplasm</location>
    </subcellularLocation>
</comment>
<dbReference type="InterPro" id="IPR011006">
    <property type="entry name" value="CheY-like_superfamily"/>
</dbReference>
<comment type="caution">
    <text evidence="11">The sequence shown here is derived from an EMBL/GenBank/DDBJ whole genome shotgun (WGS) entry which is preliminary data.</text>
</comment>
<dbReference type="SMART" id="SM00448">
    <property type="entry name" value="REC"/>
    <property type="match status" value="1"/>
</dbReference>
<evidence type="ECO:0000313" key="12">
    <source>
        <dbReference type="Proteomes" id="UP001597318"/>
    </source>
</evidence>
<dbReference type="SUPFAM" id="SSF52172">
    <property type="entry name" value="CheY-like"/>
    <property type="match status" value="1"/>
</dbReference>
<dbReference type="InterPro" id="IPR001789">
    <property type="entry name" value="Sig_transdc_resp-reg_receiver"/>
</dbReference>
<dbReference type="InterPro" id="IPR009057">
    <property type="entry name" value="Homeodomain-like_sf"/>
</dbReference>
<dbReference type="EMBL" id="JBHUIK010000004">
    <property type="protein sequence ID" value="MFD2215705.1"/>
    <property type="molecule type" value="Genomic_DNA"/>
</dbReference>
<dbReference type="Pfam" id="PF12833">
    <property type="entry name" value="HTH_18"/>
    <property type="match status" value="1"/>
</dbReference>
<dbReference type="CDD" id="cd17536">
    <property type="entry name" value="REC_YesN-like"/>
    <property type="match status" value="1"/>
</dbReference>
<evidence type="ECO:0000256" key="2">
    <source>
        <dbReference type="ARBA" id="ARBA00022490"/>
    </source>
</evidence>
<organism evidence="11 12">
    <name type="scientific">Metabacillus endolithicus</name>
    <dbReference type="NCBI Taxonomy" id="1535204"/>
    <lineage>
        <taxon>Bacteria</taxon>
        <taxon>Bacillati</taxon>
        <taxon>Bacillota</taxon>
        <taxon>Bacilli</taxon>
        <taxon>Bacillales</taxon>
        <taxon>Bacillaceae</taxon>
        <taxon>Metabacillus</taxon>
    </lineage>
</organism>
<evidence type="ECO:0000256" key="4">
    <source>
        <dbReference type="ARBA" id="ARBA00023012"/>
    </source>
</evidence>
<protein>
    <submittedName>
        <fullName evidence="11">Response regulator</fullName>
    </submittedName>
</protein>
<keyword evidence="5" id="KW-0805">Transcription regulation</keyword>
<dbReference type="PROSITE" id="PS00041">
    <property type="entry name" value="HTH_ARAC_FAMILY_1"/>
    <property type="match status" value="1"/>
</dbReference>
<proteinExistence type="predicted"/>
<keyword evidence="4" id="KW-0902">Two-component regulatory system</keyword>
<feature type="domain" description="HTH araC/xylS-type" evidence="9">
    <location>
        <begin position="397"/>
        <end position="493"/>
    </location>
</feature>
<evidence type="ECO:0000256" key="6">
    <source>
        <dbReference type="ARBA" id="ARBA00023125"/>
    </source>
</evidence>
<name>A0ABW5C1K5_9BACI</name>
<evidence type="ECO:0000256" key="3">
    <source>
        <dbReference type="ARBA" id="ARBA00022553"/>
    </source>
</evidence>
<keyword evidence="12" id="KW-1185">Reference proteome</keyword>
<evidence type="ECO:0000256" key="7">
    <source>
        <dbReference type="ARBA" id="ARBA00023163"/>
    </source>
</evidence>
<evidence type="ECO:0000256" key="1">
    <source>
        <dbReference type="ARBA" id="ARBA00004496"/>
    </source>
</evidence>
<dbReference type="SMART" id="SM00342">
    <property type="entry name" value="HTH_ARAC"/>
    <property type="match status" value="1"/>
</dbReference>
<dbReference type="Proteomes" id="UP001597318">
    <property type="component" value="Unassembled WGS sequence"/>
</dbReference>
<dbReference type="PANTHER" id="PTHR42713:SF3">
    <property type="entry name" value="TRANSCRIPTIONAL REGULATORY PROTEIN HPTR"/>
    <property type="match status" value="1"/>
</dbReference>
<evidence type="ECO:0000256" key="8">
    <source>
        <dbReference type="PROSITE-ProRule" id="PRU00169"/>
    </source>
</evidence>
<gene>
    <name evidence="11" type="ORF">ACFSKK_18635</name>
</gene>
<sequence length="493" mass="57152">MLKAAVFDDEFIVTEGLKKMIDWSKYGIELVGTAANGTAALQLFQEQKPDVVFTDIRMPGIDGLQLVEKILSQAPETKCIVFSGFNEFEYVKRAIQLGVVDYLEKPITISMIEDAIKRILERISKEQTYSTLKLQWENSQEELLQKATLDLIQSGTKYLQKWKELFGENANDIVAVTVLASYSEEFSINEQPSYRVVSFRYGSEFIKVVFHYKREIDEFWNQLLFLSEGISYHIGSGQTYSSVDDVYKSYKDAIEALKYGSFLEKSGWTRYEDVGSNSDLPRQALEQADEIIFYIRTGNKQGLLQQVELYIHELETEKLTRDIAEREILKLVYLALEVAKETGGDIFKMKQSKYLPQVEIREKQKKEEMLNWLRQQMEMIMNWTLEVRDTTKHASVEKAVIFMKQNISRDLTLQEVAEHVGMNATYFSLLFKEEMELSYIKYLTRLRMERAKALLKEGNKVSTVSEMVGYHSSRHFSDVFKKYTGSKPSEFKG</sequence>
<dbReference type="InterPro" id="IPR018062">
    <property type="entry name" value="HTH_AraC-typ_CS"/>
</dbReference>
<dbReference type="PANTHER" id="PTHR42713">
    <property type="entry name" value="HISTIDINE KINASE-RELATED"/>
    <property type="match status" value="1"/>
</dbReference>
<evidence type="ECO:0000259" key="10">
    <source>
        <dbReference type="PROSITE" id="PS50110"/>
    </source>
</evidence>
<dbReference type="Gene3D" id="1.10.10.60">
    <property type="entry name" value="Homeodomain-like"/>
    <property type="match status" value="2"/>
</dbReference>
<keyword evidence="2" id="KW-0963">Cytoplasm</keyword>
<evidence type="ECO:0000259" key="9">
    <source>
        <dbReference type="PROSITE" id="PS01124"/>
    </source>
</evidence>
<dbReference type="PROSITE" id="PS01124">
    <property type="entry name" value="HTH_ARAC_FAMILY_2"/>
    <property type="match status" value="1"/>
</dbReference>
<keyword evidence="3 8" id="KW-0597">Phosphoprotein</keyword>
<dbReference type="SUPFAM" id="SSF46689">
    <property type="entry name" value="Homeodomain-like"/>
    <property type="match status" value="2"/>
</dbReference>
<feature type="domain" description="Response regulatory" evidence="10">
    <location>
        <begin position="3"/>
        <end position="120"/>
    </location>
</feature>
<dbReference type="Pfam" id="PF00072">
    <property type="entry name" value="Response_reg"/>
    <property type="match status" value="1"/>
</dbReference>
<dbReference type="InterPro" id="IPR051552">
    <property type="entry name" value="HptR"/>
</dbReference>
<evidence type="ECO:0000256" key="5">
    <source>
        <dbReference type="ARBA" id="ARBA00023015"/>
    </source>
</evidence>
<keyword evidence="7" id="KW-0804">Transcription</keyword>
<dbReference type="Gene3D" id="3.40.50.2300">
    <property type="match status" value="1"/>
</dbReference>